<evidence type="ECO:0000313" key="2">
    <source>
        <dbReference type="Proteomes" id="UP001162131"/>
    </source>
</evidence>
<gene>
    <name evidence="1" type="ORF">BSTOLATCC_MIC60844</name>
</gene>
<protein>
    <submittedName>
        <fullName evidence="1">Uncharacterized protein</fullName>
    </submittedName>
</protein>
<dbReference type="AlphaFoldDB" id="A0AAU9K8F8"/>
<accession>A0AAU9K8F8</accession>
<dbReference type="Proteomes" id="UP001162131">
    <property type="component" value="Unassembled WGS sequence"/>
</dbReference>
<evidence type="ECO:0000313" key="1">
    <source>
        <dbReference type="EMBL" id="CAG9334224.1"/>
    </source>
</evidence>
<proteinExistence type="predicted"/>
<reference evidence="1" key="1">
    <citation type="submission" date="2021-09" db="EMBL/GenBank/DDBJ databases">
        <authorList>
            <consortium name="AG Swart"/>
            <person name="Singh M."/>
            <person name="Singh A."/>
            <person name="Seah K."/>
            <person name="Emmerich C."/>
        </authorList>
    </citation>
    <scope>NUCLEOTIDE SEQUENCE</scope>
    <source>
        <strain evidence="1">ATCC30299</strain>
    </source>
</reference>
<organism evidence="1 2">
    <name type="scientific">Blepharisma stoltei</name>
    <dbReference type="NCBI Taxonomy" id="1481888"/>
    <lineage>
        <taxon>Eukaryota</taxon>
        <taxon>Sar</taxon>
        <taxon>Alveolata</taxon>
        <taxon>Ciliophora</taxon>
        <taxon>Postciliodesmatophora</taxon>
        <taxon>Heterotrichea</taxon>
        <taxon>Heterotrichida</taxon>
        <taxon>Blepharismidae</taxon>
        <taxon>Blepharisma</taxon>
    </lineage>
</organism>
<dbReference type="EMBL" id="CAJZBQ010000058">
    <property type="protein sequence ID" value="CAG9334224.1"/>
    <property type="molecule type" value="Genomic_DNA"/>
</dbReference>
<sequence>MLEFIVELFEFLEKRSKPSEKGNKNFHISQGVTEQLKKQLNTKKNARTEANRLLIAEITEIIEGCEPLLLEKWYIEINLAKNNIKIPSKKTGYDFKILMSSLMSASLLFPSAYAAQTSIKIGDLQSFSRNSLWELSVSRNEILKFPQSPIEVQFPEGNLKAYVEYLGSPAKPKISPQQLGSRPRLVSIGDELDFKESQKPLKIHQSLQSTETSQKFQNKENSRFLSLIESESFYDENEIGFKPISSVLFTEELQIESDEEINEFETAEEINEGEMQNDSKISVYWKKCDEVLNLKLFNGNENSNILARELVYSWKNKKSEIK</sequence>
<name>A0AAU9K8F8_9CILI</name>
<comment type="caution">
    <text evidence="1">The sequence shown here is derived from an EMBL/GenBank/DDBJ whole genome shotgun (WGS) entry which is preliminary data.</text>
</comment>
<keyword evidence="2" id="KW-1185">Reference proteome</keyword>